<dbReference type="EMBL" id="FZNR01000004">
    <property type="protein sequence ID" value="SNR65560.1"/>
    <property type="molecule type" value="Genomic_DNA"/>
</dbReference>
<protein>
    <submittedName>
        <fullName evidence="1">Uncharacterized protein</fullName>
    </submittedName>
</protein>
<dbReference type="AlphaFoldDB" id="A0A238Y3G4"/>
<sequence>MFRKNIVKYVDDLVAANAARDGDRFHEAVQNVARSAGKATPEQAHTALTRLAPVLESIPFGIGNPVAGLAGGIVGLEGDFRPVLPVLVDRAIAVLTAAVRFHAFYQEKFGEEPPDAEDEAAVLPTLERVAHPETGSDEGHALGEAWFTANEWVQPVLFLCQRKDVRAALPRRAELTAAVTATTELVGAAGWLNGLLQVLDEETLLVLDRASGRAFRVTISGIGDNFQLHTLLAAALPAEVLPGSPPSAAEVAAASTGDLEPPGGIRGNFNLADANGKWIWNEGRPADIPHLDGVRVAVVDPPPYTRTWNAGRAYPLMIPSVQLTAELSPADAATLQSKIKTAG</sequence>
<dbReference type="OrthoDB" id="4308386at2"/>
<name>A0A238Y3G4_9ACTN</name>
<dbReference type="Proteomes" id="UP000198415">
    <property type="component" value="Unassembled WGS sequence"/>
</dbReference>
<gene>
    <name evidence="1" type="ORF">SAMN06264365_104224</name>
</gene>
<evidence type="ECO:0000313" key="1">
    <source>
        <dbReference type="EMBL" id="SNR65560.1"/>
    </source>
</evidence>
<dbReference type="RefSeq" id="WP_089293410.1">
    <property type="nucleotide sequence ID" value="NZ_BOMU01000038.1"/>
</dbReference>
<accession>A0A238Y3G4</accession>
<keyword evidence="2" id="KW-1185">Reference proteome</keyword>
<organism evidence="1 2">
    <name type="scientific">Actinoplanes regularis</name>
    <dbReference type="NCBI Taxonomy" id="52697"/>
    <lineage>
        <taxon>Bacteria</taxon>
        <taxon>Bacillati</taxon>
        <taxon>Actinomycetota</taxon>
        <taxon>Actinomycetes</taxon>
        <taxon>Micromonosporales</taxon>
        <taxon>Micromonosporaceae</taxon>
        <taxon>Actinoplanes</taxon>
    </lineage>
</organism>
<evidence type="ECO:0000313" key="2">
    <source>
        <dbReference type="Proteomes" id="UP000198415"/>
    </source>
</evidence>
<proteinExistence type="predicted"/>
<reference evidence="1 2" key="1">
    <citation type="submission" date="2017-06" db="EMBL/GenBank/DDBJ databases">
        <authorList>
            <person name="Kim H.J."/>
            <person name="Triplett B.A."/>
        </authorList>
    </citation>
    <scope>NUCLEOTIDE SEQUENCE [LARGE SCALE GENOMIC DNA]</scope>
    <source>
        <strain evidence="1 2">DSM 43151</strain>
    </source>
</reference>